<feature type="compositionally biased region" description="Basic and acidic residues" evidence="3">
    <location>
        <begin position="1164"/>
        <end position="1177"/>
    </location>
</feature>
<dbReference type="GO" id="GO:0005886">
    <property type="term" value="C:plasma membrane"/>
    <property type="evidence" value="ECO:0007669"/>
    <property type="project" value="TreeGrafter"/>
</dbReference>
<sequence>MKEIHSSHLLQSITSKLFVGTNRNNSNPSKNNENGILFKFLKNGKSFLTSQRIQTEISRTLEISRNHQCPTFVLQPEENGSSTLVSIDKSNENQNQMIKVKKNENKLIYFPGEYEDTLFMKYFQENVIRENNAVMSGCIDSLINCVCTEDSDIMRAFIWTHSSFTTTNTMLSMLQDRFEKCCCNDGILSQKIKARIINAIKYWVENTWQMSIDKSMPIVEQTNQFLDLMKRYGMKKQVLLITDVMERILTGNSLVLIQSVSDTVQPITPSLHNVFKLKREPKLMDFPPLEFAKQITLFTSELFRKIKLVEFFKSTSNTTKNECFNIIEMTNFYNAFQNCLTELILGQNDLQKRSLIVERLDLIAYYCLQLNNFFIVVCIVTLFETSALHRLKRTFKAVSNDVQEKFETVRKVANMEGNWKSLRVAEDNCTAAMVPFLGLILSDLLFTNDGNKTITSDSTINFAKCRKLSDIVVTINRIQQLSYGSKILKSEEYQTYIIDKIQHGEFVEKKPGSDSLQYNISKQLEVSDCVTQEVFTQEEIPDGHLSISVVLPNQIKIRRFLPLKERLTLGRILNDINGKEFNYQNKKIFFFFFENQPNYCYPPNKIIDEVFFEHTFKTISFATVLSEVKYVNCIFEYNGSLANCQIPIDNTVPLIQQYPIFHTYILNSFPFIPLKISHDFTVEGFLSIQYSLQEYNWKRDDMLYLINISSLSLYFSNLDIDEIRFNSFWNYKKFEIKMCDGTGHTLPEQCTLMIVDQFILLYKEKVFQYCFPLDFVKVLMFIQQPRVLLRIKYEYPFEIIEKGISNEGGMSTPFTNNELLFDADKEVIQQLIFHLHINHVKFNKYQLFGISPEFVIQNSSYHSPKVLIEIIKAMYFKNDFFEDHFFENMSLEDAMIQSEKIESGVFIRYDTLPSPTLVGIFYMYFYTLNIPLLPINDLELINNFTQLGIKEQQDLLFKLYSNISSSLRGLVKVILELFSQWLLPNPSKIDHILSYAQFLFLELVDESVAKEIFKLLILKFPTLPPIEIPSVTFIEMIRNYSLTPIMDEEVRIKHIEDIKQAINEPNAVNKLLNHKNSHLDLVKNPTKCPFKKINTMTLKHSKGSRLKIGKNRNGSIISDELLCAAVVEGDEEIDEKEEEIVKTHKSAIGRFKLTEVNNSNDPQLIDRNDSFERKTERSSSLSPRVRNKFIESEDKVILTNEVNKSFTPGSSNNSPSSERSGWEKGEETLHCCSPRKCDFMRKGSERREEIIRKMKEERENKEGSKESPHSSSPSTELSPCATPSEKPQSPIFINVNIVPSDRKSPGPQLDSICSNTTPVLVSNTTSRPRPPLPKRNISKSPLSTTASVVSTQRLQPQQGTSRPLPKLPVVKSNISSSHEKPEESIGLNDSITNQFVPRSNASQRESLIRPSTVNKNNPFDLSHSKTFEDN</sequence>
<dbReference type="InterPro" id="IPR001895">
    <property type="entry name" value="RASGEF_cat_dom"/>
</dbReference>
<dbReference type="PANTHER" id="PTHR23113:SF368">
    <property type="entry name" value="CELL DIVISION CONTROL PROTEIN 25"/>
    <property type="match status" value="1"/>
</dbReference>
<feature type="region of interest" description="Disordered" evidence="3">
    <location>
        <begin position="1159"/>
        <end position="1185"/>
    </location>
</feature>
<evidence type="ECO:0000256" key="3">
    <source>
        <dbReference type="SAM" id="MobiDB-lite"/>
    </source>
</evidence>
<dbReference type="Pfam" id="PF00617">
    <property type="entry name" value="RasGEF"/>
    <property type="match status" value="1"/>
</dbReference>
<dbReference type="GO" id="GO:0005085">
    <property type="term" value="F:guanyl-nucleotide exchange factor activity"/>
    <property type="evidence" value="ECO:0007669"/>
    <property type="project" value="UniProtKB-KW"/>
</dbReference>
<dbReference type="InterPro" id="IPR036964">
    <property type="entry name" value="RASGEF_cat_dom_sf"/>
</dbReference>
<dbReference type="Gene3D" id="1.10.840.10">
    <property type="entry name" value="Ras guanine-nucleotide exchange factors catalytic domain"/>
    <property type="match status" value="1"/>
</dbReference>
<evidence type="ECO:0000259" key="4">
    <source>
        <dbReference type="PROSITE" id="PS50009"/>
    </source>
</evidence>
<dbReference type="VEuPathDB" id="AmoebaDB:EHI5A_004060"/>
<evidence type="ECO:0000256" key="1">
    <source>
        <dbReference type="ARBA" id="ARBA00022658"/>
    </source>
</evidence>
<dbReference type="PROSITE" id="PS50212">
    <property type="entry name" value="RASGEF_NTER"/>
    <property type="match status" value="1"/>
</dbReference>
<dbReference type="InterPro" id="IPR023578">
    <property type="entry name" value="Ras_GEF_dom_sf"/>
</dbReference>
<dbReference type="VEuPathDB" id="AmoebaDB:KM1_075580"/>
<feature type="compositionally biased region" description="Low complexity" evidence="3">
    <location>
        <begin position="1208"/>
        <end position="1219"/>
    </location>
</feature>
<dbReference type="SMART" id="SM00229">
    <property type="entry name" value="RasGEFN"/>
    <property type="match status" value="1"/>
</dbReference>
<dbReference type="PROSITE" id="PS50009">
    <property type="entry name" value="RASGEF_CAT"/>
    <property type="match status" value="1"/>
</dbReference>
<proteinExistence type="predicted"/>
<dbReference type="InterPro" id="IPR019804">
    <property type="entry name" value="Ras_G-nucl-exch_fac_CS"/>
</dbReference>
<organism evidence="6 7">
    <name type="scientific">Entamoeba histolytica</name>
    <dbReference type="NCBI Taxonomy" id="5759"/>
    <lineage>
        <taxon>Eukaryota</taxon>
        <taxon>Amoebozoa</taxon>
        <taxon>Evosea</taxon>
        <taxon>Archamoebae</taxon>
        <taxon>Mastigamoebida</taxon>
        <taxon>Entamoebidae</taxon>
        <taxon>Entamoeba</taxon>
    </lineage>
</organism>
<feature type="compositionally biased region" description="Polar residues" evidence="3">
    <location>
        <begin position="1338"/>
        <end position="1361"/>
    </location>
</feature>
<dbReference type="InterPro" id="IPR000651">
    <property type="entry name" value="Ras-like_Gua-exchang_fac_N"/>
</dbReference>
<dbReference type="VEuPathDB" id="AmoebaDB:EHI_067890"/>
<dbReference type="PROSITE" id="PS00720">
    <property type="entry name" value="RASGEF"/>
    <property type="match status" value="1"/>
</dbReference>
<dbReference type="InterPro" id="IPR008937">
    <property type="entry name" value="Ras-like_GEF"/>
</dbReference>
<dbReference type="SUPFAM" id="SSF48350">
    <property type="entry name" value="GTPase activation domain, GAP"/>
    <property type="match status" value="1"/>
</dbReference>
<dbReference type="VEuPathDB" id="AmoebaDB:EHI7A_042530"/>
<dbReference type="GO" id="GO:0007265">
    <property type="term" value="P:Ras protein signal transduction"/>
    <property type="evidence" value="ECO:0007669"/>
    <property type="project" value="TreeGrafter"/>
</dbReference>
<evidence type="ECO:0000313" key="6">
    <source>
        <dbReference type="EMBL" id="GAT92047.1"/>
    </source>
</evidence>
<dbReference type="OMA" id="WIENTWQ"/>
<protein>
    <submittedName>
        <fullName evidence="6">Ras guanine nucleotide exchange factor putative</fullName>
    </submittedName>
</protein>
<dbReference type="SMART" id="SM00147">
    <property type="entry name" value="RasGEF"/>
    <property type="match status" value="1"/>
</dbReference>
<dbReference type="EMBL" id="BDEQ01000001">
    <property type="protein sequence ID" value="GAT92047.1"/>
    <property type="molecule type" value="Genomic_DNA"/>
</dbReference>
<dbReference type="InterPro" id="IPR008936">
    <property type="entry name" value="Rho_GTPase_activation_prot"/>
</dbReference>
<gene>
    <name evidence="6" type="ORF">CL6EHI_067890</name>
</gene>
<feature type="compositionally biased region" description="Polar residues" evidence="3">
    <location>
        <begin position="1311"/>
        <end position="1327"/>
    </location>
</feature>
<reference evidence="6 7" key="1">
    <citation type="submission" date="2016-05" db="EMBL/GenBank/DDBJ databases">
        <title>First whole genome sequencing of Entamoeba histolytica HM1:IMSS-clone-6.</title>
        <authorList>
            <person name="Mukherjee Avik.K."/>
            <person name="Izumyama S."/>
            <person name="Nakada-Tsukui K."/>
            <person name="Nozaki T."/>
        </authorList>
    </citation>
    <scope>NUCLEOTIDE SEQUENCE [LARGE SCALE GENOMIC DNA]</scope>
    <source>
        <strain evidence="6 7">HM1:IMSS clone 6</strain>
    </source>
</reference>
<keyword evidence="1 2" id="KW-0344">Guanine-nucleotide releasing factor</keyword>
<accession>A0A5K1U3C1</accession>
<evidence type="ECO:0000259" key="5">
    <source>
        <dbReference type="PROSITE" id="PS50212"/>
    </source>
</evidence>
<comment type="caution">
    <text evidence="6">The sequence shown here is derived from an EMBL/GenBank/DDBJ whole genome shotgun (WGS) entry which is preliminary data.</text>
</comment>
<dbReference type="SUPFAM" id="SSF48366">
    <property type="entry name" value="Ras GEF"/>
    <property type="match status" value="1"/>
</dbReference>
<dbReference type="VEuPathDB" id="AmoebaDB:EHI8A_041400"/>
<dbReference type="Pfam" id="PF00618">
    <property type="entry name" value="RasGEF_N"/>
    <property type="match status" value="1"/>
</dbReference>
<dbReference type="Gene3D" id="1.20.870.10">
    <property type="entry name" value="Son of sevenless (SoS) protein Chain: S domain 1"/>
    <property type="match status" value="1"/>
</dbReference>
<evidence type="ECO:0000256" key="2">
    <source>
        <dbReference type="PROSITE-ProRule" id="PRU00168"/>
    </source>
</evidence>
<dbReference type="Proteomes" id="UP000078387">
    <property type="component" value="Unassembled WGS sequence"/>
</dbReference>
<feature type="region of interest" description="Disordered" evidence="3">
    <location>
        <begin position="1201"/>
        <end position="1227"/>
    </location>
</feature>
<feature type="region of interest" description="Disordered" evidence="3">
    <location>
        <begin position="1255"/>
        <end position="1430"/>
    </location>
</feature>
<dbReference type="PANTHER" id="PTHR23113">
    <property type="entry name" value="GUANINE NUCLEOTIDE EXCHANGE FACTOR"/>
    <property type="match status" value="1"/>
</dbReference>
<evidence type="ECO:0000313" key="7">
    <source>
        <dbReference type="Proteomes" id="UP000078387"/>
    </source>
</evidence>
<feature type="compositionally biased region" description="Low complexity" evidence="3">
    <location>
        <begin position="1269"/>
        <end position="1279"/>
    </location>
</feature>
<feature type="compositionally biased region" description="Basic and acidic residues" evidence="3">
    <location>
        <begin position="1255"/>
        <end position="1268"/>
    </location>
</feature>
<name>A0A5K1U3C1_ENTHI</name>
<feature type="compositionally biased region" description="Polar residues" evidence="3">
    <location>
        <begin position="1387"/>
        <end position="1419"/>
    </location>
</feature>
<feature type="domain" description="N-terminal Ras-GEF" evidence="5">
    <location>
        <begin position="130"/>
        <end position="249"/>
    </location>
</feature>
<feature type="domain" description="Ras-GEF" evidence="4">
    <location>
        <begin position="287"/>
        <end position="512"/>
    </location>
</feature>